<keyword evidence="4" id="KW-1185">Reference proteome</keyword>
<dbReference type="GO" id="GO:0003866">
    <property type="term" value="F:3-phosphoshikimate 1-carboxyvinyltransferase activity"/>
    <property type="evidence" value="ECO:0007669"/>
    <property type="project" value="TreeGrafter"/>
</dbReference>
<dbReference type="SUPFAM" id="SSF55205">
    <property type="entry name" value="EPT/RTPC-like"/>
    <property type="match status" value="1"/>
</dbReference>
<dbReference type="STRING" id="3818.A0A444WNF2"/>
<feature type="domain" description="Enolpyruvate transferase" evidence="2">
    <location>
        <begin position="217"/>
        <end position="339"/>
    </location>
</feature>
<dbReference type="GO" id="GO:0009423">
    <property type="term" value="P:chorismate biosynthetic process"/>
    <property type="evidence" value="ECO:0007669"/>
    <property type="project" value="TreeGrafter"/>
</dbReference>
<dbReference type="Gene3D" id="3.65.10.10">
    <property type="entry name" value="Enolpyruvate transferase domain"/>
    <property type="match status" value="2"/>
</dbReference>
<evidence type="ECO:0000259" key="2">
    <source>
        <dbReference type="Pfam" id="PF00275"/>
    </source>
</evidence>
<comment type="caution">
    <text evidence="3">The sequence shown here is derived from an EMBL/GenBank/DDBJ whole genome shotgun (WGS) entry which is preliminary data.</text>
</comment>
<dbReference type="AlphaFoldDB" id="A0A444WNF2"/>
<dbReference type="PANTHER" id="PTHR21090">
    <property type="entry name" value="AROM/DEHYDROQUINATE SYNTHASE"/>
    <property type="match status" value="1"/>
</dbReference>
<evidence type="ECO:0000313" key="4">
    <source>
        <dbReference type="Proteomes" id="UP000289738"/>
    </source>
</evidence>
<dbReference type="EMBL" id="SDMP01000028">
    <property type="protein sequence ID" value="RYQ78931.1"/>
    <property type="molecule type" value="Genomic_DNA"/>
</dbReference>
<proteinExistence type="predicted"/>
<dbReference type="InterPro" id="IPR001986">
    <property type="entry name" value="Enolpyruvate_Tfrase_dom"/>
</dbReference>
<sequence length="369" mass="40408">MVNQLLAGVHIALAAEAMAFGARLGLILLQLVGVHPFGEMMVTYLVSYYYLSFLAYSDDGCCTCKFVDHECLVSEEKLITLLEQINNQTTRQTKVTWTLLSVKLIMFEHNENLETRADNLVYKKIKITLHKLIMALPYSFATTTKSSVFSKLHNTSFFQHNQLQRANVVTVVKCESKDSSEDNIELQAKGPKLEIGSPNIFTEAPKMIKTVASVPCLRVNSGLVKPGDVKLSGSISSQYLTALLMAAPLALGDVEIEIIDKLISIPYVDMTLKLMERFRVHVEHSGNWDRFLVHGGQKYKSPGNAFVEGDASSASYFLAGAAVTGGTITVVGCGTSSLQNHPAVVVPRLPAGLNLLSPDNEILANDVEK</sequence>
<dbReference type="PANTHER" id="PTHR21090:SF5">
    <property type="entry name" value="PENTAFUNCTIONAL AROM POLYPEPTIDE"/>
    <property type="match status" value="1"/>
</dbReference>
<accession>A0A444WNF2</accession>
<evidence type="ECO:0000313" key="3">
    <source>
        <dbReference type="EMBL" id="RYQ78931.1"/>
    </source>
</evidence>
<dbReference type="Pfam" id="PF00275">
    <property type="entry name" value="EPSP_synthase"/>
    <property type="match status" value="1"/>
</dbReference>
<organism evidence="3 4">
    <name type="scientific">Arachis hypogaea</name>
    <name type="common">Peanut</name>
    <dbReference type="NCBI Taxonomy" id="3818"/>
    <lineage>
        <taxon>Eukaryota</taxon>
        <taxon>Viridiplantae</taxon>
        <taxon>Streptophyta</taxon>
        <taxon>Embryophyta</taxon>
        <taxon>Tracheophyta</taxon>
        <taxon>Spermatophyta</taxon>
        <taxon>Magnoliopsida</taxon>
        <taxon>eudicotyledons</taxon>
        <taxon>Gunneridae</taxon>
        <taxon>Pentapetalae</taxon>
        <taxon>rosids</taxon>
        <taxon>fabids</taxon>
        <taxon>Fabales</taxon>
        <taxon>Fabaceae</taxon>
        <taxon>Papilionoideae</taxon>
        <taxon>50 kb inversion clade</taxon>
        <taxon>dalbergioids sensu lato</taxon>
        <taxon>Dalbergieae</taxon>
        <taxon>Pterocarpus clade</taxon>
        <taxon>Arachis</taxon>
    </lineage>
</organism>
<dbReference type="InterPro" id="IPR013792">
    <property type="entry name" value="RNA3'P_cycl/enolpyr_Trfase_a/b"/>
</dbReference>
<name>A0A444WNF2_ARAHY</name>
<dbReference type="Proteomes" id="UP000289738">
    <property type="component" value="Unassembled WGS sequence"/>
</dbReference>
<evidence type="ECO:0000256" key="1">
    <source>
        <dbReference type="ARBA" id="ARBA00022679"/>
    </source>
</evidence>
<keyword evidence="1" id="KW-0808">Transferase</keyword>
<reference evidence="3 4" key="1">
    <citation type="submission" date="2019-01" db="EMBL/GenBank/DDBJ databases">
        <title>Sequencing of cultivated peanut Arachis hypogaea provides insights into genome evolution and oil improvement.</title>
        <authorList>
            <person name="Chen X."/>
        </authorList>
    </citation>
    <scope>NUCLEOTIDE SEQUENCE [LARGE SCALE GENOMIC DNA]</scope>
    <source>
        <strain evidence="4">cv. Fuhuasheng</strain>
        <tissue evidence="3">Leaves</tissue>
    </source>
</reference>
<gene>
    <name evidence="3" type="ORF">Ahy_Scaffold8g108403</name>
</gene>
<protein>
    <recommendedName>
        <fullName evidence="2">Enolpyruvate transferase domain-containing protein</fullName>
    </recommendedName>
</protein>
<dbReference type="InterPro" id="IPR036968">
    <property type="entry name" value="Enolpyruvate_Tfrase_sf"/>
</dbReference>